<dbReference type="EMBL" id="GISG01208346">
    <property type="protein sequence ID" value="MBA4660605.1"/>
    <property type="molecule type" value="Transcribed_RNA"/>
</dbReference>
<organism evidence="1">
    <name type="scientific">Opuntia streptacantha</name>
    <name type="common">Prickly pear cactus</name>
    <name type="synonym">Opuntia cardona</name>
    <dbReference type="NCBI Taxonomy" id="393608"/>
    <lineage>
        <taxon>Eukaryota</taxon>
        <taxon>Viridiplantae</taxon>
        <taxon>Streptophyta</taxon>
        <taxon>Embryophyta</taxon>
        <taxon>Tracheophyta</taxon>
        <taxon>Spermatophyta</taxon>
        <taxon>Magnoliopsida</taxon>
        <taxon>eudicotyledons</taxon>
        <taxon>Gunneridae</taxon>
        <taxon>Pentapetalae</taxon>
        <taxon>Caryophyllales</taxon>
        <taxon>Cactineae</taxon>
        <taxon>Cactaceae</taxon>
        <taxon>Opuntioideae</taxon>
        <taxon>Opuntia</taxon>
    </lineage>
</organism>
<proteinExistence type="predicted"/>
<reference evidence="1" key="2">
    <citation type="submission" date="2020-07" db="EMBL/GenBank/DDBJ databases">
        <authorList>
            <person name="Vera ALvarez R."/>
            <person name="Arias-Moreno D.M."/>
            <person name="Jimenez-Jacinto V."/>
            <person name="Jimenez-Bremont J.F."/>
            <person name="Swaminathan K."/>
            <person name="Moose S.P."/>
            <person name="Guerrero-Gonzalez M.L."/>
            <person name="Marino-Ramirez L."/>
            <person name="Landsman D."/>
            <person name="Rodriguez-Kessler M."/>
            <person name="Delgado-Sanchez P."/>
        </authorList>
    </citation>
    <scope>NUCLEOTIDE SEQUENCE</scope>
    <source>
        <tissue evidence="1">Cladode</tissue>
    </source>
</reference>
<sequence>MLFPFLEDKGKKLSSETSNDIHLPSSRYLHNNTNCLQTFTKHFHILNRVSSSYIVPPATGEQLNNEKSQQHKIESRRGQQTSFFSLFFNCLRYLLVPLPCGCRFKGGQMYLINTLNY</sequence>
<reference evidence="1" key="1">
    <citation type="journal article" date="2013" name="J. Plant Res.">
        <title>Effect of fungi and light on seed germination of three Opuntia species from semiarid lands of central Mexico.</title>
        <authorList>
            <person name="Delgado-Sanchez P."/>
            <person name="Jimenez-Bremont J.F."/>
            <person name="Guerrero-Gonzalez Mde L."/>
            <person name="Flores J."/>
        </authorList>
    </citation>
    <scope>NUCLEOTIDE SEQUENCE</scope>
    <source>
        <tissue evidence="1">Cladode</tissue>
    </source>
</reference>
<name>A0A7C9EBV1_OPUST</name>
<dbReference type="AlphaFoldDB" id="A0A7C9EBV1"/>
<protein>
    <submittedName>
        <fullName evidence="1">Uncharacterized protein</fullName>
    </submittedName>
</protein>
<accession>A0A7C9EBV1</accession>
<evidence type="ECO:0000313" key="1">
    <source>
        <dbReference type="EMBL" id="MBA4660605.1"/>
    </source>
</evidence>